<dbReference type="FunCoup" id="D8S6Y4">
    <property type="interactions" value="3177"/>
</dbReference>
<dbReference type="Gramene" id="EFJ19891">
    <property type="protein sequence ID" value="EFJ19891"/>
    <property type="gene ID" value="SELMODRAFT_109917"/>
</dbReference>
<keyword evidence="1" id="KW-1133">Transmembrane helix</keyword>
<reference evidence="2 3" key="1">
    <citation type="journal article" date="2011" name="Science">
        <title>The Selaginella genome identifies genetic changes associated with the evolution of vascular plants.</title>
        <authorList>
            <person name="Banks J.A."/>
            <person name="Nishiyama T."/>
            <person name="Hasebe M."/>
            <person name="Bowman J.L."/>
            <person name="Gribskov M."/>
            <person name="dePamphilis C."/>
            <person name="Albert V.A."/>
            <person name="Aono N."/>
            <person name="Aoyama T."/>
            <person name="Ambrose B.A."/>
            <person name="Ashton N.W."/>
            <person name="Axtell M.J."/>
            <person name="Barker E."/>
            <person name="Barker M.S."/>
            <person name="Bennetzen J.L."/>
            <person name="Bonawitz N.D."/>
            <person name="Chapple C."/>
            <person name="Cheng C."/>
            <person name="Correa L.G."/>
            <person name="Dacre M."/>
            <person name="DeBarry J."/>
            <person name="Dreyer I."/>
            <person name="Elias M."/>
            <person name="Engstrom E.M."/>
            <person name="Estelle M."/>
            <person name="Feng L."/>
            <person name="Finet C."/>
            <person name="Floyd S.K."/>
            <person name="Frommer W.B."/>
            <person name="Fujita T."/>
            <person name="Gramzow L."/>
            <person name="Gutensohn M."/>
            <person name="Harholt J."/>
            <person name="Hattori M."/>
            <person name="Heyl A."/>
            <person name="Hirai T."/>
            <person name="Hiwatashi Y."/>
            <person name="Ishikawa M."/>
            <person name="Iwata M."/>
            <person name="Karol K.G."/>
            <person name="Koehler B."/>
            <person name="Kolukisaoglu U."/>
            <person name="Kubo M."/>
            <person name="Kurata T."/>
            <person name="Lalonde S."/>
            <person name="Li K."/>
            <person name="Li Y."/>
            <person name="Litt A."/>
            <person name="Lyons E."/>
            <person name="Manning G."/>
            <person name="Maruyama T."/>
            <person name="Michael T.P."/>
            <person name="Mikami K."/>
            <person name="Miyazaki S."/>
            <person name="Morinaga S."/>
            <person name="Murata T."/>
            <person name="Mueller-Roeber B."/>
            <person name="Nelson D.R."/>
            <person name="Obara M."/>
            <person name="Oguri Y."/>
            <person name="Olmstead R.G."/>
            <person name="Onodera N."/>
            <person name="Petersen B.L."/>
            <person name="Pils B."/>
            <person name="Prigge M."/>
            <person name="Rensing S.A."/>
            <person name="Riano-Pachon D.M."/>
            <person name="Roberts A.W."/>
            <person name="Sato Y."/>
            <person name="Scheller H.V."/>
            <person name="Schulz B."/>
            <person name="Schulz C."/>
            <person name="Shakirov E.V."/>
            <person name="Shibagaki N."/>
            <person name="Shinohara N."/>
            <person name="Shippen D.E."/>
            <person name="Soerensen I."/>
            <person name="Sotooka R."/>
            <person name="Sugimoto N."/>
            <person name="Sugita M."/>
            <person name="Sumikawa N."/>
            <person name="Tanurdzic M."/>
            <person name="Theissen G."/>
            <person name="Ulvskov P."/>
            <person name="Wakazuki S."/>
            <person name="Weng J.K."/>
            <person name="Willats W.W."/>
            <person name="Wipf D."/>
            <person name="Wolf P.G."/>
            <person name="Yang L."/>
            <person name="Zimmer A.D."/>
            <person name="Zhu Q."/>
            <person name="Mitros T."/>
            <person name="Hellsten U."/>
            <person name="Loque D."/>
            <person name="Otillar R."/>
            <person name="Salamov A."/>
            <person name="Schmutz J."/>
            <person name="Shapiro H."/>
            <person name="Lindquist E."/>
            <person name="Lucas S."/>
            <person name="Rokhsar D."/>
            <person name="Grigoriev I.V."/>
        </authorList>
    </citation>
    <scope>NUCLEOTIDE SEQUENCE [LARGE SCALE GENOMIC DNA]</scope>
</reference>
<evidence type="ECO:0008006" key="4">
    <source>
        <dbReference type="Google" id="ProtNLM"/>
    </source>
</evidence>
<dbReference type="AlphaFoldDB" id="D8S6Y4"/>
<keyword evidence="1" id="KW-0812">Transmembrane</keyword>
<dbReference type="HOGENOM" id="CLU_089470_6_3_1"/>
<protein>
    <recommendedName>
        <fullName evidence="4">Prokaryotic-type class I peptide chain release factors domain-containing protein</fullName>
    </recommendedName>
</protein>
<sequence>DHVTVSFARSGGAGGQNVNKGVIFSVFGTLVIGISSLTVNTKVDMRFNVMNAHWLPLQVRNKLLQTEKNRINSDGELVISSTRTRTQNAAAEDMKRLQSKKLSALKKSARRDKGSWD</sequence>
<dbReference type="SUPFAM" id="SSF110916">
    <property type="entry name" value="Peptidyl-tRNA hydrolase domain-like"/>
    <property type="match status" value="1"/>
</dbReference>
<name>D8S6Y4_SELML</name>
<accession>D8S6Y4</accession>
<evidence type="ECO:0000313" key="2">
    <source>
        <dbReference type="EMBL" id="EFJ19891.1"/>
    </source>
</evidence>
<dbReference type="OMA" id="FNVMNAH"/>
<evidence type="ECO:0000313" key="3">
    <source>
        <dbReference type="Proteomes" id="UP000001514"/>
    </source>
</evidence>
<gene>
    <name evidence="2" type="ORF">SELMODRAFT_109917</name>
</gene>
<feature type="transmembrane region" description="Helical" evidence="1">
    <location>
        <begin position="22"/>
        <end position="40"/>
    </location>
</feature>
<dbReference type="Proteomes" id="UP000001514">
    <property type="component" value="Unassembled WGS sequence"/>
</dbReference>
<dbReference type="Gene3D" id="3.30.160.20">
    <property type="match status" value="1"/>
</dbReference>
<dbReference type="PANTHER" id="PTHR47352:SF1">
    <property type="entry name" value="CLASS I PEPTIDE CHAIN RELEASE FACTOR"/>
    <property type="match status" value="1"/>
</dbReference>
<dbReference type="InParanoid" id="D8S6Y4"/>
<organism evidence="3">
    <name type="scientific">Selaginella moellendorffii</name>
    <name type="common">Spikemoss</name>
    <dbReference type="NCBI Taxonomy" id="88036"/>
    <lineage>
        <taxon>Eukaryota</taxon>
        <taxon>Viridiplantae</taxon>
        <taxon>Streptophyta</taxon>
        <taxon>Embryophyta</taxon>
        <taxon>Tracheophyta</taxon>
        <taxon>Lycopodiopsida</taxon>
        <taxon>Selaginellales</taxon>
        <taxon>Selaginellaceae</taxon>
        <taxon>Selaginella</taxon>
    </lineage>
</organism>
<dbReference type="KEGG" id="smo:SELMODRAFT_109917"/>
<feature type="non-terminal residue" evidence="2">
    <location>
        <position position="1"/>
    </location>
</feature>
<keyword evidence="3" id="KW-1185">Reference proteome</keyword>
<dbReference type="EMBL" id="GL377604">
    <property type="protein sequence ID" value="EFJ19891.1"/>
    <property type="molecule type" value="Genomic_DNA"/>
</dbReference>
<proteinExistence type="predicted"/>
<dbReference type="STRING" id="88036.D8S6Y4"/>
<evidence type="ECO:0000256" key="1">
    <source>
        <dbReference type="SAM" id="Phobius"/>
    </source>
</evidence>
<dbReference type="eggNOG" id="KOG3429">
    <property type="taxonomic scope" value="Eukaryota"/>
</dbReference>
<keyword evidence="1" id="KW-0472">Membrane</keyword>
<dbReference type="PANTHER" id="PTHR47352">
    <property type="entry name" value="CLASS I PEPTIDE CHAIN RELEASE FACTOR"/>
    <property type="match status" value="1"/>
</dbReference>